<sequence>MMSTITSVLKKGALAFTGPQLYGSRRNRLTAFVNYKKGIVEGIGDSGVYWTHWTLSTAKMFSPLIAAGLIRGTIPFNVVASGKICVSLMLLAASFYVLRFIGRVNSPAYISFLNDLSEALQPNRPAVKHRMQLYDYDFSHHPVEYKWKDEFQAPICDRNTGKILLRGRKALLFLGEKIKPREAVVSTSETPLSPSPIADTVSWLLANTVGIYMLYPGTIPFMYRMVKDNLDMGRRKMLEELGGSRFKLETKRGSLLDCMFLDRRNSLEATNANTLVVTCEGNAGFYEIGVAYVPLGEGYSVLAWNHPGFGHSSGMPWPEEEQAAIDVVMQFALSNGFKEENIVILAWSIGAYPATWAAIHYPNIKGLFLDATFDDLLPLALTLFPSGLNDIVERTVRNYMNLNIADQLDCYSGPVTIVRRNRDEILSTNKDSMSSQLASIRTNDLIVSFLRHRYPLIFDDVFAELLRGWLSFTPVDRVINFPDLEASNEGFSVTDFSDSAKMSKISESAHKRIAYFLFTSHVIDADLTHCSPLPREVFKLPEPL</sequence>
<dbReference type="EMBL" id="HG805942">
    <property type="protein sequence ID" value="CDW55243.1"/>
    <property type="molecule type" value="Genomic_DNA"/>
</dbReference>
<evidence type="ECO:0000259" key="1">
    <source>
        <dbReference type="Pfam" id="PF00561"/>
    </source>
</evidence>
<dbReference type="STRING" id="36087.A0A077Z6K2"/>
<proteinExistence type="predicted"/>
<dbReference type="GO" id="GO:0006660">
    <property type="term" value="P:phosphatidylserine catabolic process"/>
    <property type="evidence" value="ECO:0007669"/>
    <property type="project" value="TreeGrafter"/>
</dbReference>
<dbReference type="GO" id="GO:0012505">
    <property type="term" value="C:endomembrane system"/>
    <property type="evidence" value="ECO:0007669"/>
    <property type="project" value="TreeGrafter"/>
</dbReference>
<reference evidence="3" key="2">
    <citation type="submission" date="2014-03" db="EMBL/GenBank/DDBJ databases">
        <title>The whipworm genome and dual-species transcriptomics of an intimate host-pathogen interaction.</title>
        <authorList>
            <person name="Foth B.J."/>
            <person name="Tsai I.J."/>
            <person name="Reid A.J."/>
            <person name="Bancroft A.J."/>
            <person name="Nichol S."/>
            <person name="Tracey A."/>
            <person name="Holroyd N."/>
            <person name="Cotton J.A."/>
            <person name="Stanley E.J."/>
            <person name="Zarowiecki M."/>
            <person name="Liu J.Z."/>
            <person name="Huckvale T."/>
            <person name="Cooper P.J."/>
            <person name="Grencis R.K."/>
            <person name="Berriman M."/>
        </authorList>
    </citation>
    <scope>NUCLEOTIDE SEQUENCE [LARGE SCALE GENOMIC DNA]</scope>
</reference>
<dbReference type="AlphaFoldDB" id="A0A077Z6K2"/>
<dbReference type="Gene3D" id="3.40.50.1820">
    <property type="entry name" value="alpha/beta hydrolase"/>
    <property type="match status" value="1"/>
</dbReference>
<dbReference type="InterPro" id="IPR054518">
    <property type="entry name" value="ABHD16_N"/>
</dbReference>
<dbReference type="GO" id="GO:0004620">
    <property type="term" value="F:phospholipase activity"/>
    <property type="evidence" value="ECO:0007669"/>
    <property type="project" value="TreeGrafter"/>
</dbReference>
<dbReference type="Proteomes" id="UP000030665">
    <property type="component" value="Unassembled WGS sequence"/>
</dbReference>
<protein>
    <submittedName>
        <fullName evidence="3">Abhydrolase 5 domain containing protein</fullName>
    </submittedName>
</protein>
<dbReference type="GO" id="GO:0052651">
    <property type="term" value="P:monoacylglycerol catabolic process"/>
    <property type="evidence" value="ECO:0007669"/>
    <property type="project" value="TreeGrafter"/>
</dbReference>
<feature type="domain" description="Phosphatidylserine Lipase ABHD16 N-terminal" evidence="2">
    <location>
        <begin position="16"/>
        <end position="137"/>
    </location>
</feature>
<keyword evidence="3" id="KW-0378">Hydrolase</keyword>
<dbReference type="Pfam" id="PF22990">
    <property type="entry name" value="ABHD16_N"/>
    <property type="match status" value="1"/>
</dbReference>
<accession>A0A077Z6K2</accession>
<dbReference type="Pfam" id="PF00561">
    <property type="entry name" value="Abhydrolase_1"/>
    <property type="match status" value="1"/>
</dbReference>
<reference evidence="3" key="1">
    <citation type="submission" date="2014-01" db="EMBL/GenBank/DDBJ databases">
        <authorList>
            <person name="Aslett M."/>
        </authorList>
    </citation>
    <scope>NUCLEOTIDE SEQUENCE</scope>
</reference>
<dbReference type="GO" id="GO:0047372">
    <property type="term" value="F:monoacylglycerol lipase activity"/>
    <property type="evidence" value="ECO:0007669"/>
    <property type="project" value="TreeGrafter"/>
</dbReference>
<evidence type="ECO:0000259" key="2">
    <source>
        <dbReference type="Pfam" id="PF22990"/>
    </source>
</evidence>
<dbReference type="InterPro" id="IPR029058">
    <property type="entry name" value="AB_hydrolase_fold"/>
</dbReference>
<name>A0A077Z6K2_TRITR</name>
<dbReference type="PANTHER" id="PTHR12277:SF72">
    <property type="entry name" value="BAT5L PROTEIN"/>
    <property type="match status" value="1"/>
</dbReference>
<evidence type="ECO:0000313" key="3">
    <source>
        <dbReference type="EMBL" id="CDW55243.1"/>
    </source>
</evidence>
<gene>
    <name evidence="3" type="ORF">TTRE_0000351501</name>
</gene>
<dbReference type="InterPro" id="IPR000073">
    <property type="entry name" value="AB_hydrolase_1"/>
</dbReference>
<organism evidence="3 4">
    <name type="scientific">Trichuris trichiura</name>
    <name type="common">Whipworm</name>
    <name type="synonym">Trichocephalus trichiurus</name>
    <dbReference type="NCBI Taxonomy" id="36087"/>
    <lineage>
        <taxon>Eukaryota</taxon>
        <taxon>Metazoa</taxon>
        <taxon>Ecdysozoa</taxon>
        <taxon>Nematoda</taxon>
        <taxon>Enoplea</taxon>
        <taxon>Dorylaimia</taxon>
        <taxon>Trichinellida</taxon>
        <taxon>Trichuridae</taxon>
        <taxon>Trichuris</taxon>
    </lineage>
</organism>
<keyword evidence="4" id="KW-1185">Reference proteome</keyword>
<dbReference type="SUPFAM" id="SSF53474">
    <property type="entry name" value="alpha/beta-Hydrolases"/>
    <property type="match status" value="1"/>
</dbReference>
<feature type="domain" description="AB hydrolase-1" evidence="1">
    <location>
        <begin position="276"/>
        <end position="408"/>
    </location>
</feature>
<dbReference type="OrthoDB" id="6412627at2759"/>
<dbReference type="PANTHER" id="PTHR12277">
    <property type="entry name" value="ALPHA/BETA HYDROLASE DOMAIN-CONTAINING PROTEIN"/>
    <property type="match status" value="1"/>
</dbReference>
<evidence type="ECO:0000313" key="4">
    <source>
        <dbReference type="Proteomes" id="UP000030665"/>
    </source>
</evidence>